<dbReference type="GeneID" id="93556276"/>
<organism evidence="1 2">
    <name type="scientific">Paraprevotella clara YIT 11840</name>
    <dbReference type="NCBI Taxonomy" id="762968"/>
    <lineage>
        <taxon>Bacteria</taxon>
        <taxon>Pseudomonadati</taxon>
        <taxon>Bacteroidota</taxon>
        <taxon>Bacteroidia</taxon>
        <taxon>Bacteroidales</taxon>
        <taxon>Prevotellaceae</taxon>
        <taxon>Paraprevotella</taxon>
    </lineage>
</organism>
<gene>
    <name evidence="1" type="ORF">HMPREF9441_00538</name>
</gene>
<dbReference type="HOGENOM" id="CLU_160490_0_0_10"/>
<dbReference type="EMBL" id="AFFY01000006">
    <property type="protein sequence ID" value="EHH01515.1"/>
    <property type="molecule type" value="Genomic_DNA"/>
</dbReference>
<sequence>MQQGTDNLNTLTNIVYVLTDVLETNLMDMQEAFKKQGCALRHDVKRNYNTAIHAIRCIKRDIAHLESSTQENFGHDADITNALLLTLIDRCGDDDELAFRFYNYIKSFPSKLGLRLEVDDAFDFLDEKQK</sequence>
<evidence type="ECO:0000313" key="1">
    <source>
        <dbReference type="EMBL" id="EHH01515.1"/>
    </source>
</evidence>
<proteinExistence type="predicted"/>
<dbReference type="PATRIC" id="fig|762968.3.peg.479"/>
<dbReference type="AlphaFoldDB" id="G5SMG3"/>
<dbReference type="Proteomes" id="UP000003598">
    <property type="component" value="Unassembled WGS sequence"/>
</dbReference>
<dbReference type="STRING" id="762968.HMPREF9441_00538"/>
<comment type="caution">
    <text evidence="1">The sequence shown here is derived from an EMBL/GenBank/DDBJ whole genome shotgun (WGS) entry which is preliminary data.</text>
</comment>
<keyword evidence="2" id="KW-1185">Reference proteome</keyword>
<dbReference type="eggNOG" id="ENOG5033Y0A">
    <property type="taxonomic scope" value="Bacteria"/>
</dbReference>
<protein>
    <submittedName>
        <fullName evidence="1">Uncharacterized protein</fullName>
    </submittedName>
</protein>
<evidence type="ECO:0000313" key="2">
    <source>
        <dbReference type="Proteomes" id="UP000003598"/>
    </source>
</evidence>
<accession>G5SMG3</accession>
<dbReference type="RefSeq" id="WP_008617523.1">
    <property type="nucleotide sequence ID" value="NZ_JH376582.1"/>
</dbReference>
<dbReference type="OrthoDB" id="1052215at2"/>
<reference evidence="1 2" key="1">
    <citation type="submission" date="2011-03" db="EMBL/GenBank/DDBJ databases">
        <authorList>
            <person name="Weinstock G."/>
            <person name="Sodergren E."/>
            <person name="Clifton S."/>
            <person name="Fulton L."/>
            <person name="Fulton B."/>
            <person name="Courtney L."/>
            <person name="Fronick C."/>
            <person name="Harrison M."/>
            <person name="Strong C."/>
            <person name="Farmer C."/>
            <person name="Delahaunty K."/>
            <person name="Markovic C."/>
            <person name="Hall O."/>
            <person name="Minx P."/>
            <person name="Tomlinson C."/>
            <person name="Mitreva M."/>
            <person name="Hou S."/>
            <person name="Chen J."/>
            <person name="Wollam A."/>
            <person name="Pepin K.H."/>
            <person name="Johnson M."/>
            <person name="Bhonagiri V."/>
            <person name="Zhang X."/>
            <person name="Suruliraj S."/>
            <person name="Warren W."/>
            <person name="Chinwalla A."/>
            <person name="Mardis E.R."/>
            <person name="Wilson R.K."/>
        </authorList>
    </citation>
    <scope>NUCLEOTIDE SEQUENCE [LARGE SCALE GENOMIC DNA]</scope>
    <source>
        <strain evidence="1 2">YIT 11840</strain>
    </source>
</reference>
<name>G5SMG3_9BACT</name>